<feature type="domain" description="M23ase beta-sheet core" evidence="3">
    <location>
        <begin position="300"/>
        <end position="396"/>
    </location>
</feature>
<dbReference type="PROSITE" id="PS51318">
    <property type="entry name" value="TAT"/>
    <property type="match status" value="1"/>
</dbReference>
<feature type="compositionally biased region" description="Basic and acidic residues" evidence="2">
    <location>
        <begin position="252"/>
        <end position="261"/>
    </location>
</feature>
<evidence type="ECO:0000256" key="2">
    <source>
        <dbReference type="SAM" id="MobiDB-lite"/>
    </source>
</evidence>
<feature type="coiled-coil region" evidence="1">
    <location>
        <begin position="94"/>
        <end position="121"/>
    </location>
</feature>
<dbReference type="EMBL" id="JAEHOH010000007">
    <property type="protein sequence ID" value="MBK0418567.1"/>
    <property type="molecule type" value="Genomic_DNA"/>
</dbReference>
<accession>A0A934Q8M7</accession>
<dbReference type="SUPFAM" id="SSF51261">
    <property type="entry name" value="Duplicated hybrid motif"/>
    <property type="match status" value="1"/>
</dbReference>
<protein>
    <submittedName>
        <fullName evidence="4">Peptidoglycan DD-metalloendopeptidase family protein</fullName>
    </submittedName>
</protein>
<dbReference type="RefSeq" id="WP_024356171.1">
    <property type="nucleotide sequence ID" value="NZ_JAEHOH010000007.1"/>
</dbReference>
<keyword evidence="5" id="KW-1185">Reference proteome</keyword>
<gene>
    <name evidence="4" type="ORF">JD276_05910</name>
</gene>
<name>A0A934Q8M7_9MICO</name>
<organism evidence="4 5">
    <name type="scientific">Leucobacter chromiisoli</name>
    <dbReference type="NCBI Taxonomy" id="2796471"/>
    <lineage>
        <taxon>Bacteria</taxon>
        <taxon>Bacillati</taxon>
        <taxon>Actinomycetota</taxon>
        <taxon>Actinomycetes</taxon>
        <taxon>Micrococcales</taxon>
        <taxon>Microbacteriaceae</taxon>
        <taxon>Leucobacter</taxon>
    </lineage>
</organism>
<dbReference type="CDD" id="cd12797">
    <property type="entry name" value="M23_peptidase"/>
    <property type="match status" value="1"/>
</dbReference>
<dbReference type="PANTHER" id="PTHR21666:SF270">
    <property type="entry name" value="MUREIN HYDROLASE ACTIVATOR ENVC"/>
    <property type="match status" value="1"/>
</dbReference>
<dbReference type="AlphaFoldDB" id="A0A934Q8M7"/>
<evidence type="ECO:0000256" key="1">
    <source>
        <dbReference type="SAM" id="Coils"/>
    </source>
</evidence>
<comment type="caution">
    <text evidence="4">The sequence shown here is derived from an EMBL/GenBank/DDBJ whole genome shotgun (WGS) entry which is preliminary data.</text>
</comment>
<feature type="region of interest" description="Disordered" evidence="2">
    <location>
        <begin position="252"/>
        <end position="279"/>
    </location>
</feature>
<dbReference type="InterPro" id="IPR006311">
    <property type="entry name" value="TAT_signal"/>
</dbReference>
<reference evidence="4" key="1">
    <citation type="submission" date="2020-12" db="EMBL/GenBank/DDBJ databases">
        <title>Leucobacter sp. CAS1, isolated from Chromium sludge.</title>
        <authorList>
            <person name="Xu Z."/>
        </authorList>
    </citation>
    <scope>NUCLEOTIDE SEQUENCE</scope>
    <source>
        <strain evidence="4">CSA1</strain>
    </source>
</reference>
<dbReference type="InterPro" id="IPR016047">
    <property type="entry name" value="M23ase_b-sheet_dom"/>
</dbReference>
<evidence type="ECO:0000313" key="4">
    <source>
        <dbReference type="EMBL" id="MBK0418567.1"/>
    </source>
</evidence>
<dbReference type="Gene3D" id="2.70.70.10">
    <property type="entry name" value="Glucose Permease (Domain IIA)"/>
    <property type="match status" value="1"/>
</dbReference>
<evidence type="ECO:0000313" key="5">
    <source>
        <dbReference type="Proteomes" id="UP000608530"/>
    </source>
</evidence>
<dbReference type="Pfam" id="PF01551">
    <property type="entry name" value="Peptidase_M23"/>
    <property type="match status" value="1"/>
</dbReference>
<feature type="compositionally biased region" description="Gly residues" evidence="2">
    <location>
        <begin position="264"/>
        <end position="279"/>
    </location>
</feature>
<keyword evidence="1" id="KW-0175">Coiled coil</keyword>
<dbReference type="InterPro" id="IPR011055">
    <property type="entry name" value="Dup_hybrid_motif"/>
</dbReference>
<dbReference type="PANTHER" id="PTHR21666">
    <property type="entry name" value="PEPTIDASE-RELATED"/>
    <property type="match status" value="1"/>
</dbReference>
<sequence length="400" mass="41986">MNITSSVRRRRLVGALAAALVGLALFLSGGATPAHGVELPTWDDVQAAKRNEAAAAAKVTEIEGLLEQSLAELELLRVATEQANASWQDAETAAADAALRAETLQAKADKSREEANVAADQAGVVVGQMYRSGGIDRSADMFFEADAATTDALLNRLAMMEQATRRNTTIAASAELARNTASSLGEQADAASTERDQLRADAEQLAQTAAENLDAQRTTFLAQEAQQRELEAQLAALKDATTDTVAGYEERLRAEEEERRKQQSGGGGGGGGGGGTPGGAGWYQPVPISWISTYFRQPPSHTGLDLPAGCGTPIVAPSSGTVAVAGWVDNFGGYMTYLNQDNGYQTRFAHQIGTPPVVSGQWVPAGAVIGYVGNTGMSFGCHVHYEVLSGGNFIDPTPFI</sequence>
<dbReference type="GO" id="GO:0004222">
    <property type="term" value="F:metalloendopeptidase activity"/>
    <property type="evidence" value="ECO:0007669"/>
    <property type="project" value="TreeGrafter"/>
</dbReference>
<dbReference type="InterPro" id="IPR050570">
    <property type="entry name" value="Cell_wall_metabolism_enzyme"/>
</dbReference>
<evidence type="ECO:0000259" key="3">
    <source>
        <dbReference type="Pfam" id="PF01551"/>
    </source>
</evidence>
<dbReference type="Proteomes" id="UP000608530">
    <property type="component" value="Unassembled WGS sequence"/>
</dbReference>
<proteinExistence type="predicted"/>